<keyword evidence="4" id="KW-0812">Transmembrane</keyword>
<comment type="caution">
    <text evidence="6">The sequence shown here is derived from an EMBL/GenBank/DDBJ whole genome shotgun (WGS) entry which is preliminary data.</text>
</comment>
<keyword evidence="4" id="KW-1133">Transmembrane helix</keyword>
<dbReference type="EMBL" id="JAWPEI010000004">
    <property type="protein sequence ID" value="KAK4729669.1"/>
    <property type="molecule type" value="Genomic_DNA"/>
</dbReference>
<evidence type="ECO:0000256" key="1">
    <source>
        <dbReference type="ARBA" id="ARBA00004123"/>
    </source>
</evidence>
<feature type="DNA-binding region" description="Homeobox" evidence="2">
    <location>
        <begin position="43"/>
        <end position="76"/>
    </location>
</feature>
<gene>
    <name evidence="6" type="ORF">R3W88_022657</name>
</gene>
<keyword evidence="7" id="KW-1185">Reference proteome</keyword>
<comment type="subcellular location">
    <subcellularLocation>
        <location evidence="1 2 3">Nucleus</location>
    </subcellularLocation>
</comment>
<sequence length="155" mass="18153">MHITNQLFLFIPYMSHTTHGKPTKCIRYYSSFAGFLKKCLHPDEDQLIQIGKEVVLNPKKIKTWFYNNKTKTKNQVGNEKKQSADRRVILRSQDRSPKVTNIEDVKYQGKRAMEEIKGEFNQLLWFNLLIVVTNAVLCLCSWLARESGFRTKIID</sequence>
<keyword evidence="2 3" id="KW-0371">Homeobox</keyword>
<evidence type="ECO:0000259" key="5">
    <source>
        <dbReference type="PROSITE" id="PS50071"/>
    </source>
</evidence>
<dbReference type="SUPFAM" id="SSF46689">
    <property type="entry name" value="Homeodomain-like"/>
    <property type="match status" value="1"/>
</dbReference>
<organism evidence="6 7">
    <name type="scientific">Solanum pinnatisectum</name>
    <name type="common">tansyleaf nightshade</name>
    <dbReference type="NCBI Taxonomy" id="50273"/>
    <lineage>
        <taxon>Eukaryota</taxon>
        <taxon>Viridiplantae</taxon>
        <taxon>Streptophyta</taxon>
        <taxon>Embryophyta</taxon>
        <taxon>Tracheophyta</taxon>
        <taxon>Spermatophyta</taxon>
        <taxon>Magnoliopsida</taxon>
        <taxon>eudicotyledons</taxon>
        <taxon>Gunneridae</taxon>
        <taxon>Pentapetalae</taxon>
        <taxon>asterids</taxon>
        <taxon>lamiids</taxon>
        <taxon>Solanales</taxon>
        <taxon>Solanaceae</taxon>
        <taxon>Solanoideae</taxon>
        <taxon>Solaneae</taxon>
        <taxon>Solanum</taxon>
    </lineage>
</organism>
<keyword evidence="4" id="KW-0472">Membrane</keyword>
<evidence type="ECO:0000256" key="3">
    <source>
        <dbReference type="RuleBase" id="RU000682"/>
    </source>
</evidence>
<dbReference type="Pfam" id="PF00046">
    <property type="entry name" value="Homeodomain"/>
    <property type="match status" value="1"/>
</dbReference>
<feature type="transmembrane region" description="Helical" evidence="4">
    <location>
        <begin position="123"/>
        <end position="144"/>
    </location>
</feature>
<accession>A0AAV9LV77</accession>
<dbReference type="InterPro" id="IPR001356">
    <property type="entry name" value="HD"/>
</dbReference>
<dbReference type="GO" id="GO:0005634">
    <property type="term" value="C:nucleus"/>
    <property type="evidence" value="ECO:0007669"/>
    <property type="project" value="UniProtKB-SubCell"/>
</dbReference>
<evidence type="ECO:0000256" key="2">
    <source>
        <dbReference type="PROSITE-ProRule" id="PRU00108"/>
    </source>
</evidence>
<feature type="domain" description="Homeobox" evidence="5">
    <location>
        <begin position="41"/>
        <end position="75"/>
    </location>
</feature>
<evidence type="ECO:0000313" key="6">
    <source>
        <dbReference type="EMBL" id="KAK4729669.1"/>
    </source>
</evidence>
<keyword evidence="2 3" id="KW-0539">Nucleus</keyword>
<dbReference type="InterPro" id="IPR009057">
    <property type="entry name" value="Homeodomain-like_sf"/>
</dbReference>
<evidence type="ECO:0000313" key="7">
    <source>
        <dbReference type="Proteomes" id="UP001311915"/>
    </source>
</evidence>
<evidence type="ECO:0000256" key="4">
    <source>
        <dbReference type="SAM" id="Phobius"/>
    </source>
</evidence>
<name>A0AAV9LV77_9SOLN</name>
<keyword evidence="2 3" id="KW-0238">DNA-binding</keyword>
<protein>
    <recommendedName>
        <fullName evidence="5">Homeobox domain-containing protein</fullName>
    </recommendedName>
</protein>
<dbReference type="AlphaFoldDB" id="A0AAV9LV77"/>
<dbReference type="PROSITE" id="PS50071">
    <property type="entry name" value="HOMEOBOX_2"/>
    <property type="match status" value="1"/>
</dbReference>
<dbReference type="GO" id="GO:0003677">
    <property type="term" value="F:DNA binding"/>
    <property type="evidence" value="ECO:0007669"/>
    <property type="project" value="UniProtKB-UniRule"/>
</dbReference>
<reference evidence="6 7" key="1">
    <citation type="submission" date="2023-10" db="EMBL/GenBank/DDBJ databases">
        <title>Genome-Wide Identification Analysis in wild type Solanum Pinnatisectum Reveals Some Genes Defensing Phytophthora Infestans.</title>
        <authorList>
            <person name="Sun C."/>
        </authorList>
    </citation>
    <scope>NUCLEOTIDE SEQUENCE [LARGE SCALE GENOMIC DNA]</scope>
    <source>
        <strain evidence="6">LQN</strain>
        <tissue evidence="6">Leaf</tissue>
    </source>
</reference>
<proteinExistence type="predicted"/>
<dbReference type="Proteomes" id="UP001311915">
    <property type="component" value="Unassembled WGS sequence"/>
</dbReference>
<dbReference type="Gene3D" id="1.10.10.60">
    <property type="entry name" value="Homeodomain-like"/>
    <property type="match status" value="1"/>
</dbReference>